<proteinExistence type="predicted"/>
<sequence length="317" mass="37453">MNGMLEVDVMPIKEFPQPTTSRYLTVNCDRHSNFSSFSSIHLLWNLQTLIFYGCFVQPIVLPSEIWEMSQLRHIKIRPAVLPYPAENEKKHYTILENLDTLSEILDFRFSMGVLKRIPNMKKLRITYFNDSREDWSYYSLYNLVYLSKLESLYLKAKIFSSNIIGLPHSLKKLVLNGCRMPWEDMTVIGSLPNLEVLKLKDDAFEGPEWDLVEGEFVRLKLFSIGSSNLVQWRAEKIHFPCLETLVLEQMHDLEEIPSAKQILEEQLSMGIDDLQLYVTDDVYWRRRYEISPRDSEEEEEEYDIEDALVMIRYLWET</sequence>
<reference evidence="1" key="1">
    <citation type="submission" date="2019-10" db="EMBL/GenBank/DDBJ databases">
        <authorList>
            <person name="Zhang R."/>
            <person name="Pan Y."/>
            <person name="Wang J."/>
            <person name="Ma R."/>
            <person name="Yu S."/>
        </authorList>
    </citation>
    <scope>NUCLEOTIDE SEQUENCE</scope>
    <source>
        <strain evidence="1">LA-IB0</strain>
        <tissue evidence="1">Leaf</tissue>
    </source>
</reference>
<evidence type="ECO:0000313" key="1">
    <source>
        <dbReference type="EMBL" id="KAG8378817.1"/>
    </source>
</evidence>
<dbReference type="Proteomes" id="UP000826271">
    <property type="component" value="Unassembled WGS sequence"/>
</dbReference>
<evidence type="ECO:0000313" key="2">
    <source>
        <dbReference type="Proteomes" id="UP000826271"/>
    </source>
</evidence>
<dbReference type="SUPFAM" id="SSF52058">
    <property type="entry name" value="L domain-like"/>
    <property type="match status" value="1"/>
</dbReference>
<comment type="caution">
    <text evidence="1">The sequence shown here is derived from an EMBL/GenBank/DDBJ whole genome shotgun (WGS) entry which is preliminary data.</text>
</comment>
<name>A0AAV6XEC1_9LAMI</name>
<organism evidence="1 2">
    <name type="scientific">Buddleja alternifolia</name>
    <dbReference type="NCBI Taxonomy" id="168488"/>
    <lineage>
        <taxon>Eukaryota</taxon>
        <taxon>Viridiplantae</taxon>
        <taxon>Streptophyta</taxon>
        <taxon>Embryophyta</taxon>
        <taxon>Tracheophyta</taxon>
        <taxon>Spermatophyta</taxon>
        <taxon>Magnoliopsida</taxon>
        <taxon>eudicotyledons</taxon>
        <taxon>Gunneridae</taxon>
        <taxon>Pentapetalae</taxon>
        <taxon>asterids</taxon>
        <taxon>lamiids</taxon>
        <taxon>Lamiales</taxon>
        <taxon>Scrophulariaceae</taxon>
        <taxon>Buddlejeae</taxon>
        <taxon>Buddleja</taxon>
    </lineage>
</organism>
<dbReference type="EMBL" id="WHWC01000007">
    <property type="protein sequence ID" value="KAG8378817.1"/>
    <property type="molecule type" value="Genomic_DNA"/>
</dbReference>
<dbReference type="AlphaFoldDB" id="A0AAV6XEC1"/>
<dbReference type="PANTHER" id="PTHR15140">
    <property type="entry name" value="TUBULIN-SPECIFIC CHAPERONE E"/>
    <property type="match status" value="1"/>
</dbReference>
<dbReference type="InterPro" id="IPR032675">
    <property type="entry name" value="LRR_dom_sf"/>
</dbReference>
<accession>A0AAV6XEC1</accession>
<dbReference type="Gene3D" id="3.80.10.10">
    <property type="entry name" value="Ribonuclease Inhibitor"/>
    <property type="match status" value="1"/>
</dbReference>
<keyword evidence="2" id="KW-1185">Reference proteome</keyword>
<dbReference type="PANTHER" id="PTHR15140:SF33">
    <property type="entry name" value="LATE BLIGHT RESISTANCE PROTEIN HOMOLOG R1A-3 ISOFORM X1"/>
    <property type="match status" value="1"/>
</dbReference>
<gene>
    <name evidence="1" type="ORF">BUALT_Bualt07G0024300</name>
</gene>
<protein>
    <submittedName>
        <fullName evidence="1">Uncharacterized protein</fullName>
    </submittedName>
</protein>